<dbReference type="InterPro" id="IPR039013">
    <property type="entry name" value="YgiF"/>
</dbReference>
<protein>
    <submittedName>
        <fullName evidence="3">CYTH domain-containing protein</fullName>
    </submittedName>
</protein>
<dbReference type="SMART" id="SM01118">
    <property type="entry name" value="CYTH"/>
    <property type="match status" value="1"/>
</dbReference>
<keyword evidence="4" id="KW-1185">Reference proteome</keyword>
<feature type="domain" description="CHAD" evidence="2">
    <location>
        <begin position="218"/>
        <end position="478"/>
    </location>
</feature>
<dbReference type="InterPro" id="IPR023577">
    <property type="entry name" value="CYTH_domain"/>
</dbReference>
<dbReference type="CDD" id="cd07756">
    <property type="entry name" value="CYTH-like_Pase_CHAD"/>
    <property type="match status" value="1"/>
</dbReference>
<dbReference type="EMBL" id="JBAKAZ010000005">
    <property type="protein sequence ID" value="MEL0628396.1"/>
    <property type="molecule type" value="Genomic_DNA"/>
</dbReference>
<dbReference type="Pfam" id="PF05235">
    <property type="entry name" value="CHAD"/>
    <property type="match status" value="1"/>
</dbReference>
<reference evidence="3 4" key="1">
    <citation type="submission" date="2024-02" db="EMBL/GenBank/DDBJ databases">
        <title>Bacteria isolated from the canopy kelp, Nereocystis luetkeana.</title>
        <authorList>
            <person name="Pfister C.A."/>
            <person name="Younker I.T."/>
            <person name="Light S.H."/>
        </authorList>
    </citation>
    <scope>NUCLEOTIDE SEQUENCE [LARGE SCALE GENOMIC DNA]</scope>
    <source>
        <strain evidence="3 4">TI.1.05</strain>
    </source>
</reference>
<dbReference type="SUPFAM" id="SSF55154">
    <property type="entry name" value="CYTH-like phosphatases"/>
    <property type="match status" value="1"/>
</dbReference>
<dbReference type="PANTHER" id="PTHR39569">
    <property type="entry name" value="INORGANIC TRIPHOSPHATASE"/>
    <property type="match status" value="1"/>
</dbReference>
<dbReference type="Pfam" id="PF01928">
    <property type="entry name" value="CYTH"/>
    <property type="match status" value="1"/>
</dbReference>
<evidence type="ECO:0000313" key="4">
    <source>
        <dbReference type="Proteomes" id="UP001369082"/>
    </source>
</evidence>
<name>A0ABU9GM48_9GAMM</name>
<dbReference type="Gene3D" id="2.40.320.10">
    <property type="entry name" value="Hypothetical Protein Pfu-838710-001"/>
    <property type="match status" value="1"/>
</dbReference>
<gene>
    <name evidence="3" type="ORF">V6256_02135</name>
</gene>
<evidence type="ECO:0000313" key="3">
    <source>
        <dbReference type="EMBL" id="MEL0628396.1"/>
    </source>
</evidence>
<evidence type="ECO:0000259" key="1">
    <source>
        <dbReference type="PROSITE" id="PS51707"/>
    </source>
</evidence>
<dbReference type="PROSITE" id="PS51708">
    <property type="entry name" value="CHAD"/>
    <property type="match status" value="1"/>
</dbReference>
<organism evidence="3 4">
    <name type="scientific">Psychromonas aquatilis</name>
    <dbReference type="NCBI Taxonomy" id="2005072"/>
    <lineage>
        <taxon>Bacteria</taxon>
        <taxon>Pseudomonadati</taxon>
        <taxon>Pseudomonadota</taxon>
        <taxon>Gammaproteobacteria</taxon>
        <taxon>Alteromonadales</taxon>
        <taxon>Psychromonadaceae</taxon>
        <taxon>Psychromonas</taxon>
    </lineage>
</organism>
<dbReference type="PANTHER" id="PTHR39569:SF1">
    <property type="entry name" value="INORGANIC TRIPHOSPHATASE"/>
    <property type="match status" value="1"/>
</dbReference>
<dbReference type="PROSITE" id="PS51707">
    <property type="entry name" value="CYTH"/>
    <property type="match status" value="1"/>
</dbReference>
<comment type="caution">
    <text evidence="3">The sequence shown here is derived from an EMBL/GenBank/DDBJ whole genome shotgun (WGS) entry which is preliminary data.</text>
</comment>
<dbReference type="InterPro" id="IPR007899">
    <property type="entry name" value="CHAD_dom"/>
</dbReference>
<dbReference type="RefSeq" id="WP_341596345.1">
    <property type="nucleotide sequence ID" value="NZ_JBAKAZ010000005.1"/>
</dbReference>
<dbReference type="Proteomes" id="UP001369082">
    <property type="component" value="Unassembled WGS sequence"/>
</dbReference>
<evidence type="ECO:0000259" key="2">
    <source>
        <dbReference type="PROSITE" id="PS51708"/>
    </source>
</evidence>
<dbReference type="InterPro" id="IPR033469">
    <property type="entry name" value="CYTH-like_dom_sf"/>
</dbReference>
<proteinExistence type="predicted"/>
<sequence length="503" mass="58717">METEIEIKFFFNPHFADQLLAKISQYITISHKDQMMYNVYFETPSNSLRKMDMGLRVRRIDDKCTQTIKTSGRVIGGLHQRPEYNENIEGLHPELARFNSKIWPEGCDLEALQASISPLFNTDFRRLHWLLEMQDGTLIELAYDCGKITAQENESAICEVELELVKGDENQLFVLAEDIASLPQVRLGNVSKAQRGYMLVNNAQFQSRPLDFSELNPKMSIREALSVNFQHGLKHLQYHEHCYLATGDFNALVELNKSIMFLHQNIHLFKEAGVSFIGCPWIEDLQWLARSFSWVEERLVFQKLLENKAYYIRKLPKLKQLKKKLRLAEQSLPNEEDIFNMLHNSRYCNFVLRLTEWLIQLEKRNDIVEKDISMLTFSDSVLTESWSSLKTTLSSQSKLTIEDLLKQEGVLAANLMTGFSLGNLFSTEKSVEYCYPWLDIYQGIQELSMLETIYELAISEEDNETQVEYFKWVQRKQYSLLTAIEQSKQRAISNDMYWIEPEN</sequence>
<accession>A0ABU9GM48</accession>
<feature type="domain" description="CYTH" evidence="1">
    <location>
        <begin position="2"/>
        <end position="203"/>
    </location>
</feature>